<dbReference type="EMBL" id="CAAALY010292842">
    <property type="protein sequence ID" value="VEL44253.1"/>
    <property type="molecule type" value="Genomic_DNA"/>
</dbReference>
<evidence type="ECO:0000313" key="2">
    <source>
        <dbReference type="EMBL" id="VEL44253.1"/>
    </source>
</evidence>
<organism evidence="2 3">
    <name type="scientific">Protopolystoma xenopodis</name>
    <dbReference type="NCBI Taxonomy" id="117903"/>
    <lineage>
        <taxon>Eukaryota</taxon>
        <taxon>Metazoa</taxon>
        <taxon>Spiralia</taxon>
        <taxon>Lophotrochozoa</taxon>
        <taxon>Platyhelminthes</taxon>
        <taxon>Monogenea</taxon>
        <taxon>Polyopisthocotylea</taxon>
        <taxon>Polystomatidea</taxon>
        <taxon>Polystomatidae</taxon>
        <taxon>Protopolystoma</taxon>
    </lineage>
</organism>
<sequence length="216" mass="24239">MEASPHVGSQTKPLAGQTDSRALVETRRIRRDSWCRLVGRSSQRTGLHISDNLVTRSVTVQLLRDLRTVRRGPYAAIRIRFPLIPHHKFLPTNFPFEMESNATHISPHLIYTRAYSTFAAGLHHRPATSRASSLNHTGRMNTGMSSSLVTPRLYFCYLSLSRSLLRIERRIRPTSGNANIARLGRVSRLPDTCPATARGYRRADSLMLIVLGTGLP</sequence>
<keyword evidence="3" id="KW-1185">Reference proteome</keyword>
<reference evidence="2" key="1">
    <citation type="submission" date="2018-11" db="EMBL/GenBank/DDBJ databases">
        <authorList>
            <consortium name="Pathogen Informatics"/>
        </authorList>
    </citation>
    <scope>NUCLEOTIDE SEQUENCE</scope>
</reference>
<protein>
    <submittedName>
        <fullName evidence="2">Uncharacterized protein</fullName>
    </submittedName>
</protein>
<feature type="compositionally biased region" description="Polar residues" evidence="1">
    <location>
        <begin position="7"/>
        <end position="20"/>
    </location>
</feature>
<feature type="region of interest" description="Disordered" evidence="1">
    <location>
        <begin position="1"/>
        <end position="22"/>
    </location>
</feature>
<name>A0A448XSZ0_9PLAT</name>
<comment type="caution">
    <text evidence="2">The sequence shown here is derived from an EMBL/GenBank/DDBJ whole genome shotgun (WGS) entry which is preliminary data.</text>
</comment>
<evidence type="ECO:0000313" key="3">
    <source>
        <dbReference type="Proteomes" id="UP000784294"/>
    </source>
</evidence>
<dbReference type="AlphaFoldDB" id="A0A448XSZ0"/>
<gene>
    <name evidence="2" type="ORF">PXEA_LOCUS37693</name>
</gene>
<dbReference type="Proteomes" id="UP000784294">
    <property type="component" value="Unassembled WGS sequence"/>
</dbReference>
<evidence type="ECO:0000256" key="1">
    <source>
        <dbReference type="SAM" id="MobiDB-lite"/>
    </source>
</evidence>
<proteinExistence type="predicted"/>
<accession>A0A448XSZ0</accession>